<proteinExistence type="predicted"/>
<dbReference type="AlphaFoldDB" id="A0A401UJG4"/>
<sequence length="499" mass="57144">MKRSRNYLCSTIIIISTFMTINVFAQGVNVNNNTSITTDKVTLNNKIVVKDVDGDIDIQLNKSKQGGYKFIQLQKHNDKWGISIKKENNSNNGNHLSLDLNFGFTTEDRSNIIDPVYNQNTYADTDTDGDGLTDYQEIHKYFSNPYNRDTDGDGIPDGDLNERTENTYVIKTTMRINKPYNINVMKNDNYQDVTLKGENSEYGIFDVVLYPYNTNNVDSNYNWKDYAKSSELQQYLKPTITANWDNQLRSTIISDLKYQGIDIENSMYNGVKVADTQIVEKVTNYIFNNTQSLKESTNIYTSFSNGIPTIAPELQSAFQRDKGNQSWSTQEQFNHELYGKQMYMNKQHGSDTSSAILMETVFRAIGIPCRIIQTVPIIDCNDPVQQALLNNINDADIRGKVRQGTAGMVGFSSPTYNEIYVGNRWVRLNYDKVNQNIFDEKNSDSMIHFNTINDLSDTDLTVWGRRYALQLRDTFKYDNPYETTNITSVNGIHSKLNIR</sequence>
<evidence type="ECO:0000313" key="3">
    <source>
        <dbReference type="Proteomes" id="UP000287872"/>
    </source>
</evidence>
<comment type="caution">
    <text evidence="2">The sequence shown here is derived from an EMBL/GenBank/DDBJ whole genome shotgun (WGS) entry which is preliminary data.</text>
</comment>
<feature type="chain" id="PRO_5018991777" description="Transglutaminase-like domain-containing protein" evidence="1">
    <location>
        <begin position="26"/>
        <end position="499"/>
    </location>
</feature>
<evidence type="ECO:0000313" key="2">
    <source>
        <dbReference type="EMBL" id="GCD09700.1"/>
    </source>
</evidence>
<reference evidence="2 3" key="1">
    <citation type="submission" date="2018-11" db="EMBL/GenBank/DDBJ databases">
        <title>Genome sequencing and assembly of Clostridium tagluense strain A121.</title>
        <authorList>
            <person name="Murakami T."/>
            <person name="Segawa T."/>
            <person name="Shcherbakova V.A."/>
            <person name="Mori H."/>
            <person name="Yoshimura Y."/>
        </authorList>
    </citation>
    <scope>NUCLEOTIDE SEQUENCE [LARGE SCALE GENOMIC DNA]</scope>
    <source>
        <strain evidence="2 3">A121</strain>
    </source>
</reference>
<feature type="signal peptide" evidence="1">
    <location>
        <begin position="1"/>
        <end position="25"/>
    </location>
</feature>
<keyword evidence="3" id="KW-1185">Reference proteome</keyword>
<dbReference type="Proteomes" id="UP000287872">
    <property type="component" value="Unassembled WGS sequence"/>
</dbReference>
<protein>
    <recommendedName>
        <fullName evidence="4">Transglutaminase-like domain-containing protein</fullName>
    </recommendedName>
</protein>
<evidence type="ECO:0008006" key="4">
    <source>
        <dbReference type="Google" id="ProtNLM"/>
    </source>
</evidence>
<name>A0A401UJG4_9CLOT</name>
<keyword evidence="1" id="KW-0732">Signal</keyword>
<accession>A0A401UJG4</accession>
<dbReference type="EMBL" id="BHYK01000006">
    <property type="protein sequence ID" value="GCD09700.1"/>
    <property type="molecule type" value="Genomic_DNA"/>
</dbReference>
<organism evidence="2 3">
    <name type="scientific">Clostridium tagluense</name>
    <dbReference type="NCBI Taxonomy" id="360422"/>
    <lineage>
        <taxon>Bacteria</taxon>
        <taxon>Bacillati</taxon>
        <taxon>Bacillota</taxon>
        <taxon>Clostridia</taxon>
        <taxon>Eubacteriales</taxon>
        <taxon>Clostridiaceae</taxon>
        <taxon>Clostridium</taxon>
    </lineage>
</organism>
<dbReference type="RefSeq" id="WP_124999372.1">
    <property type="nucleotide sequence ID" value="NZ_BHYK01000006.1"/>
</dbReference>
<evidence type="ECO:0000256" key="1">
    <source>
        <dbReference type="SAM" id="SignalP"/>
    </source>
</evidence>
<gene>
    <name evidence="2" type="ORF">Ctaglu_13230</name>
</gene>